<accession>A0ABR4QBD5</accession>
<organism evidence="1 2">
    <name type="scientific">Taenia crassiceps</name>
    <dbReference type="NCBI Taxonomy" id="6207"/>
    <lineage>
        <taxon>Eukaryota</taxon>
        <taxon>Metazoa</taxon>
        <taxon>Spiralia</taxon>
        <taxon>Lophotrochozoa</taxon>
        <taxon>Platyhelminthes</taxon>
        <taxon>Cestoda</taxon>
        <taxon>Eucestoda</taxon>
        <taxon>Cyclophyllidea</taxon>
        <taxon>Taeniidae</taxon>
        <taxon>Taenia</taxon>
    </lineage>
</organism>
<proteinExistence type="predicted"/>
<protein>
    <submittedName>
        <fullName evidence="1">Uncharacterized protein</fullName>
    </submittedName>
</protein>
<dbReference type="Proteomes" id="UP001651158">
    <property type="component" value="Unassembled WGS sequence"/>
</dbReference>
<evidence type="ECO:0000313" key="1">
    <source>
        <dbReference type="EMBL" id="KAL5106890.1"/>
    </source>
</evidence>
<reference evidence="1 2" key="1">
    <citation type="journal article" date="2022" name="Front. Cell. Infect. Microbiol.">
        <title>The Genomes of Two Strains of Taenia crassiceps the Animal Model for the Study of Human Cysticercosis.</title>
        <authorList>
            <person name="Bobes R.J."/>
            <person name="Estrada K."/>
            <person name="Rios-Valencia D.G."/>
            <person name="Calderon-Gallegos A."/>
            <person name="de la Torre P."/>
            <person name="Carrero J.C."/>
            <person name="Sanchez-Flores A."/>
            <person name="Laclette J.P."/>
        </authorList>
    </citation>
    <scope>NUCLEOTIDE SEQUENCE [LARGE SCALE GENOMIC DNA]</scope>
    <source>
        <strain evidence="1">WFUcys</strain>
    </source>
</reference>
<gene>
    <name evidence="1" type="ORF">TcWFU_005962</name>
</gene>
<dbReference type="EMBL" id="JAKROA010000005">
    <property type="protein sequence ID" value="KAL5106890.1"/>
    <property type="molecule type" value="Genomic_DNA"/>
</dbReference>
<evidence type="ECO:0000313" key="2">
    <source>
        <dbReference type="Proteomes" id="UP001651158"/>
    </source>
</evidence>
<sequence length="70" mass="7628">MKRCASHDGSQHGVGPHHQVTTRLPALATPPLKQFKHGHVLHSVLPLQLDENSDAVLPEGAVHHPEQSHI</sequence>
<keyword evidence="2" id="KW-1185">Reference proteome</keyword>
<comment type="caution">
    <text evidence="1">The sequence shown here is derived from an EMBL/GenBank/DDBJ whole genome shotgun (WGS) entry which is preliminary data.</text>
</comment>
<name>A0ABR4QBD5_9CEST</name>